<dbReference type="OMA" id="CGFEIAL"/>
<feature type="binding site" evidence="1">
    <location>
        <position position="141"/>
    </location>
    <ligand>
        <name>substrate</name>
    </ligand>
</feature>
<evidence type="ECO:0000313" key="4">
    <source>
        <dbReference type="EMBL" id="CAD8078199.1"/>
    </source>
</evidence>
<gene>
    <name evidence="4" type="ORF">PPRIM_AZ9-3.1.T0590214</name>
</gene>
<dbReference type="PANTHER" id="PTHR12837:SF0">
    <property type="entry name" value="POLY(ADP-RIBOSE) GLYCOHYDROLASE"/>
    <property type="match status" value="1"/>
</dbReference>
<dbReference type="Proteomes" id="UP000688137">
    <property type="component" value="Unassembled WGS sequence"/>
</dbReference>
<evidence type="ECO:0000256" key="2">
    <source>
        <dbReference type="SAM" id="Phobius"/>
    </source>
</evidence>
<keyword evidence="5" id="KW-1185">Reference proteome</keyword>
<evidence type="ECO:0000259" key="3">
    <source>
        <dbReference type="Pfam" id="PF05028"/>
    </source>
</evidence>
<dbReference type="InterPro" id="IPR046372">
    <property type="entry name" value="PARG_cat_C"/>
</dbReference>
<comment type="caution">
    <text evidence="4">The sequence shown here is derived from an EMBL/GenBank/DDBJ whole genome shotgun (WGS) entry which is preliminary data.</text>
</comment>
<dbReference type="GO" id="GO:0005975">
    <property type="term" value="P:carbohydrate metabolic process"/>
    <property type="evidence" value="ECO:0007669"/>
    <property type="project" value="InterPro"/>
</dbReference>
<dbReference type="GO" id="GO:0009225">
    <property type="term" value="P:nucleotide-sugar metabolic process"/>
    <property type="evidence" value="ECO:0007669"/>
    <property type="project" value="TreeGrafter"/>
</dbReference>
<accession>A0A8S1MFA9</accession>
<dbReference type="GO" id="GO:0004649">
    <property type="term" value="F:poly(ADP-ribose) glycohydrolase activity"/>
    <property type="evidence" value="ECO:0007669"/>
    <property type="project" value="InterPro"/>
</dbReference>
<organism evidence="4 5">
    <name type="scientific">Paramecium primaurelia</name>
    <dbReference type="NCBI Taxonomy" id="5886"/>
    <lineage>
        <taxon>Eukaryota</taxon>
        <taxon>Sar</taxon>
        <taxon>Alveolata</taxon>
        <taxon>Ciliophora</taxon>
        <taxon>Intramacronucleata</taxon>
        <taxon>Oligohymenophorea</taxon>
        <taxon>Peniculida</taxon>
        <taxon>Parameciidae</taxon>
        <taxon>Paramecium</taxon>
    </lineage>
</organism>
<dbReference type="GO" id="GO:1990966">
    <property type="term" value="P:ATP generation from poly-ADP-D-ribose"/>
    <property type="evidence" value="ECO:0007669"/>
    <property type="project" value="TreeGrafter"/>
</dbReference>
<feature type="binding site" evidence="1">
    <location>
        <position position="85"/>
    </location>
    <ligand>
        <name>substrate</name>
    </ligand>
</feature>
<feature type="binding site" evidence="1">
    <location>
        <position position="100"/>
    </location>
    <ligand>
        <name>substrate</name>
    </ligand>
</feature>
<dbReference type="InterPro" id="IPR007724">
    <property type="entry name" value="Poly_GlycHdrlase"/>
</dbReference>
<dbReference type="AlphaFoldDB" id="A0A8S1MFA9"/>
<sequence>MEELKSSNQIVTQQKLKCITNYIKLFFSNRGLIEQEEIQFIKNIINEEQYFKKQSILKSNQPINFRFTRQKNEDQIQSTVVDFANQNIGGQALNYKSCTQEDILMLLYTEAIICVLFVEPMKPNEAVLIENLIKYNNYMGYESTFQHKNLEQFKWEEKYHLLAIDAEEYFDDEDQFSQKNINRELIKCYSGFEIALLRQPHYSISTGKWGCGIFKGNPYLKTLIQLMCFGQACNVTKDKKNQIIFNVSSDIELFNFGQELLKRKELITLNNIQVTLKKIKNNKFNNNEELKMKILNELQKQYNSKRYPFSKALLGCVIISFAGVLWNWHKY</sequence>
<evidence type="ECO:0000256" key="1">
    <source>
        <dbReference type="PIRSR" id="PIRSR607724-2"/>
    </source>
</evidence>
<feature type="domain" description="PARG catalytic Macro" evidence="3">
    <location>
        <begin position="71"/>
        <end position="232"/>
    </location>
</feature>
<evidence type="ECO:0000313" key="5">
    <source>
        <dbReference type="Proteomes" id="UP000688137"/>
    </source>
</evidence>
<name>A0A8S1MFA9_PARPR</name>
<keyword evidence="2" id="KW-0472">Membrane</keyword>
<dbReference type="GO" id="GO:0005634">
    <property type="term" value="C:nucleus"/>
    <property type="evidence" value="ECO:0007669"/>
    <property type="project" value="TreeGrafter"/>
</dbReference>
<reference evidence="4" key="1">
    <citation type="submission" date="2021-01" db="EMBL/GenBank/DDBJ databases">
        <authorList>
            <consortium name="Genoscope - CEA"/>
            <person name="William W."/>
        </authorList>
    </citation>
    <scope>NUCLEOTIDE SEQUENCE</scope>
</reference>
<keyword evidence="2" id="KW-1133">Transmembrane helix</keyword>
<dbReference type="PANTHER" id="PTHR12837">
    <property type="entry name" value="POLY ADP-RIBOSE GLYCOHYDROLASE"/>
    <property type="match status" value="1"/>
</dbReference>
<dbReference type="GO" id="GO:0006282">
    <property type="term" value="P:regulation of DNA repair"/>
    <property type="evidence" value="ECO:0007669"/>
    <property type="project" value="InterPro"/>
</dbReference>
<protein>
    <recommendedName>
        <fullName evidence="3">PARG catalytic Macro domain-containing protein</fullName>
    </recommendedName>
</protein>
<feature type="transmembrane region" description="Helical" evidence="2">
    <location>
        <begin position="309"/>
        <end position="328"/>
    </location>
</feature>
<proteinExistence type="predicted"/>
<dbReference type="EMBL" id="CAJJDM010000060">
    <property type="protein sequence ID" value="CAD8078199.1"/>
    <property type="molecule type" value="Genomic_DNA"/>
</dbReference>
<dbReference type="Pfam" id="PF05028">
    <property type="entry name" value="PARG_cat_C"/>
    <property type="match status" value="1"/>
</dbReference>
<keyword evidence="2" id="KW-0812">Transmembrane</keyword>
<dbReference type="GO" id="GO:0005737">
    <property type="term" value="C:cytoplasm"/>
    <property type="evidence" value="ECO:0007669"/>
    <property type="project" value="TreeGrafter"/>
</dbReference>